<dbReference type="PANTHER" id="PTHR43123:SF4">
    <property type="entry name" value="POLYSACCHARIDE DEACETYLASE"/>
    <property type="match status" value="1"/>
</dbReference>
<dbReference type="Gene3D" id="3.20.20.370">
    <property type="entry name" value="Glycoside hydrolase/deacetylase"/>
    <property type="match status" value="1"/>
</dbReference>
<dbReference type="EMBL" id="LBIA02000001">
    <property type="protein sequence ID" value="TKT70182.1"/>
    <property type="molecule type" value="Genomic_DNA"/>
</dbReference>
<dbReference type="SUPFAM" id="SSF88713">
    <property type="entry name" value="Glycoside hydrolase/deacetylase"/>
    <property type="match status" value="1"/>
</dbReference>
<accession>A0A4U6BJ57</accession>
<proteinExistence type="predicted"/>
<dbReference type="RefSeq" id="WP_083992670.1">
    <property type="nucleotide sequence ID" value="NZ_LBIA02000001.1"/>
</dbReference>
<reference evidence="1" key="1">
    <citation type="submission" date="2019-04" db="EMBL/GenBank/DDBJ databases">
        <title>Whole genome sequencing of cave bacteria.</title>
        <authorList>
            <person name="Gan H.M."/>
            <person name="Barton H."/>
            <person name="Savka M.A."/>
        </authorList>
    </citation>
    <scope>NUCLEOTIDE SEQUENCE [LARGE SCALE GENOMIC DNA]</scope>
    <source>
        <strain evidence="1">LC387</strain>
    </source>
</reference>
<name>A0A4U6BJ57_9BRAD</name>
<dbReference type="OrthoDB" id="9787041at2"/>
<evidence type="ECO:0000313" key="1">
    <source>
        <dbReference type="EMBL" id="TKT70182.1"/>
    </source>
</evidence>
<dbReference type="STRING" id="211460.YH63_17475"/>
<dbReference type="GO" id="GO:0005975">
    <property type="term" value="P:carbohydrate metabolic process"/>
    <property type="evidence" value="ECO:0007669"/>
    <property type="project" value="InterPro"/>
</dbReference>
<dbReference type="PANTHER" id="PTHR43123">
    <property type="entry name" value="POLYSACCHARIDE DEACETYLASE-RELATED"/>
    <property type="match status" value="1"/>
</dbReference>
<dbReference type="AlphaFoldDB" id="A0A4U6BJ57"/>
<gene>
    <name evidence="1" type="ORF">YH63_001395</name>
</gene>
<keyword evidence="2" id="KW-1185">Reference proteome</keyword>
<dbReference type="InterPro" id="IPR011330">
    <property type="entry name" value="Glyco_hydro/deAcase_b/a-brl"/>
</dbReference>
<protein>
    <submittedName>
        <fullName evidence="1">Polysaccharide deacetylase</fullName>
    </submittedName>
</protein>
<evidence type="ECO:0000313" key="2">
    <source>
        <dbReference type="Proteomes" id="UP000034832"/>
    </source>
</evidence>
<dbReference type="CDD" id="cd10979">
    <property type="entry name" value="CE4_PuuE_like"/>
    <property type="match status" value="1"/>
</dbReference>
<organism evidence="1 2">
    <name type="scientific">Afipia massiliensis</name>
    <dbReference type="NCBI Taxonomy" id="211460"/>
    <lineage>
        <taxon>Bacteria</taxon>
        <taxon>Pseudomonadati</taxon>
        <taxon>Pseudomonadota</taxon>
        <taxon>Alphaproteobacteria</taxon>
        <taxon>Hyphomicrobiales</taxon>
        <taxon>Nitrobacteraceae</taxon>
        <taxon>Afipia</taxon>
    </lineage>
</organism>
<comment type="caution">
    <text evidence="1">The sequence shown here is derived from an EMBL/GenBank/DDBJ whole genome shotgun (WGS) entry which is preliminary data.</text>
</comment>
<dbReference type="Proteomes" id="UP000034832">
    <property type="component" value="Unassembled WGS sequence"/>
</dbReference>
<sequence>MGEKPATQTGASNTLGNIVKSAPNVGGFQQDVGHVSRASGERSGQTLEVPSHGRYGYSAIVRRPDFNWPEGKRLAVYIGLNLEHFAFGDGLGAELCPGGPQPDVLNYAWRDYGNRVGVWRLIDLFDELSLPVSVLANSSIYDYCPEVMDAFRVRGAEVVGHGRTNSERQGIMPQAQERLLIEECTEVITRAEGRPPAGWLGPWISQSSVTPDLLAEAGYSYLLDWCMDDQPVWFSTRDGGRILSVPYPQELNDIPSIVGRKDSGEQFAAMIVDTFEEMLEQSTKQSLVMGIALHPYLVGQPHRLRPLRRALQTIVAKRSDIWITTAGGVADHCRTLPEGIIPS</sequence>